<evidence type="ECO:0000256" key="2">
    <source>
        <dbReference type="ARBA" id="ARBA00022737"/>
    </source>
</evidence>
<evidence type="ECO:0000256" key="1">
    <source>
        <dbReference type="ARBA" id="ARBA00022723"/>
    </source>
</evidence>
<dbReference type="InterPro" id="IPR013087">
    <property type="entry name" value="Znf_C2H2_type"/>
</dbReference>
<keyword evidence="1" id="KW-0479">Metal-binding</keyword>
<dbReference type="PANTHER" id="PTHR24379:SF121">
    <property type="entry name" value="C2H2-TYPE DOMAIN-CONTAINING PROTEIN"/>
    <property type="match status" value="1"/>
</dbReference>
<dbReference type="Gene3D" id="3.30.160.60">
    <property type="entry name" value="Classic Zinc Finger"/>
    <property type="match status" value="2"/>
</dbReference>
<keyword evidence="2" id="KW-0677">Repeat</keyword>
<sequence>MVHLNTMLKNKCAICRAILRPKEQGFVDIFSMELLSPSIASYQITLSGIMTDILSTDVTFLRSTEYSKLCRSCLRSIQNAWDLQTRLEQVKIEIKNKFLETSEQIMNTESRSEQNQNVSSRKAGIIVKEPHNPSTVSPKKLKLAHQKNGIQEEVVQLKSQNNTGIPIEYQDLIQSDGTFKCRFCKRKFIDFASNLHHMVEYHKALSIRCNACDDNFKNITDLRRHRMQDHPNYDTNSFVVNDLVLRSVVCNRCDREFPNVKCLNIHVRNCHLDGVPLGSTLTNCNFSCKFCGLMCQMEAELLDHLNEDHWVDKPYCCHICLQAYSNCEEYTLHVSLKHQGRHICSHCKVVLPNATVYETHVKSHYQRPQIIMNCKYCVLKFTDKGLLEDHVRLRHSLKMEEFEDDKNDSVFLPSEAEIDIEFNTPVSINSVGLENEILENSYPWNL</sequence>
<dbReference type="GO" id="GO:0008270">
    <property type="term" value="F:zinc ion binding"/>
    <property type="evidence" value="ECO:0007669"/>
    <property type="project" value="UniProtKB-KW"/>
</dbReference>
<reference evidence="7" key="1">
    <citation type="submission" date="2023-07" db="EMBL/GenBank/DDBJ databases">
        <title>Chromosome-level genome assembly of Artemia franciscana.</title>
        <authorList>
            <person name="Jo E."/>
        </authorList>
    </citation>
    <scope>NUCLEOTIDE SEQUENCE</scope>
    <source>
        <tissue evidence="7">Whole body</tissue>
    </source>
</reference>
<comment type="caution">
    <text evidence="7">The sequence shown here is derived from an EMBL/GenBank/DDBJ whole genome shotgun (WGS) entry which is preliminary data.</text>
</comment>
<dbReference type="PANTHER" id="PTHR24379">
    <property type="entry name" value="KRAB AND ZINC FINGER DOMAIN-CONTAINING"/>
    <property type="match status" value="1"/>
</dbReference>
<keyword evidence="3 5" id="KW-0863">Zinc-finger</keyword>
<dbReference type="EMBL" id="JAVRJZ010000011">
    <property type="protein sequence ID" value="KAK2717217.1"/>
    <property type="molecule type" value="Genomic_DNA"/>
</dbReference>
<gene>
    <name evidence="7" type="ORF">QYM36_007362</name>
</gene>
<evidence type="ECO:0000313" key="7">
    <source>
        <dbReference type="EMBL" id="KAK2717217.1"/>
    </source>
</evidence>
<feature type="domain" description="C2H2-type" evidence="6">
    <location>
        <begin position="207"/>
        <end position="235"/>
    </location>
</feature>
<dbReference type="PROSITE" id="PS50157">
    <property type="entry name" value="ZINC_FINGER_C2H2_2"/>
    <property type="match status" value="3"/>
</dbReference>
<feature type="domain" description="C2H2-type" evidence="6">
    <location>
        <begin position="248"/>
        <end position="276"/>
    </location>
</feature>
<evidence type="ECO:0000313" key="8">
    <source>
        <dbReference type="Proteomes" id="UP001187531"/>
    </source>
</evidence>
<evidence type="ECO:0000259" key="6">
    <source>
        <dbReference type="PROSITE" id="PS50157"/>
    </source>
</evidence>
<dbReference type="SMART" id="SM00355">
    <property type="entry name" value="ZnF_C2H2"/>
    <property type="match status" value="7"/>
</dbReference>
<dbReference type="InterPro" id="IPR036236">
    <property type="entry name" value="Znf_C2H2_sf"/>
</dbReference>
<proteinExistence type="predicted"/>
<keyword evidence="8" id="KW-1185">Reference proteome</keyword>
<evidence type="ECO:0000256" key="4">
    <source>
        <dbReference type="ARBA" id="ARBA00022833"/>
    </source>
</evidence>
<dbReference type="AlphaFoldDB" id="A0AA88I8C9"/>
<evidence type="ECO:0000256" key="3">
    <source>
        <dbReference type="ARBA" id="ARBA00022771"/>
    </source>
</evidence>
<keyword evidence="4" id="KW-0862">Zinc</keyword>
<evidence type="ECO:0000256" key="5">
    <source>
        <dbReference type="PROSITE-ProRule" id="PRU00042"/>
    </source>
</evidence>
<protein>
    <recommendedName>
        <fullName evidence="6">C2H2-type domain-containing protein</fullName>
    </recommendedName>
</protein>
<dbReference type="PROSITE" id="PS00028">
    <property type="entry name" value="ZINC_FINGER_C2H2_1"/>
    <property type="match status" value="5"/>
</dbReference>
<dbReference type="Proteomes" id="UP001187531">
    <property type="component" value="Unassembled WGS sequence"/>
</dbReference>
<name>A0AA88I8C9_ARTSF</name>
<dbReference type="SUPFAM" id="SSF57667">
    <property type="entry name" value="beta-beta-alpha zinc fingers"/>
    <property type="match status" value="1"/>
</dbReference>
<accession>A0AA88I8C9</accession>
<organism evidence="7 8">
    <name type="scientific">Artemia franciscana</name>
    <name type="common">Brine shrimp</name>
    <name type="synonym">Artemia sanfranciscana</name>
    <dbReference type="NCBI Taxonomy" id="6661"/>
    <lineage>
        <taxon>Eukaryota</taxon>
        <taxon>Metazoa</taxon>
        <taxon>Ecdysozoa</taxon>
        <taxon>Arthropoda</taxon>
        <taxon>Crustacea</taxon>
        <taxon>Branchiopoda</taxon>
        <taxon>Anostraca</taxon>
        <taxon>Artemiidae</taxon>
        <taxon>Artemia</taxon>
    </lineage>
</organism>
<feature type="domain" description="C2H2-type" evidence="6">
    <location>
        <begin position="286"/>
        <end position="314"/>
    </location>
</feature>